<keyword evidence="2" id="KW-0812">Transmembrane</keyword>
<dbReference type="AlphaFoldDB" id="A0A8H3LEZ7"/>
<evidence type="ECO:0008006" key="5">
    <source>
        <dbReference type="Google" id="ProtNLM"/>
    </source>
</evidence>
<evidence type="ECO:0000256" key="1">
    <source>
        <dbReference type="SAM" id="MobiDB-lite"/>
    </source>
</evidence>
<proteinExistence type="predicted"/>
<evidence type="ECO:0000313" key="4">
    <source>
        <dbReference type="Proteomes" id="UP000615446"/>
    </source>
</evidence>
<dbReference type="EMBL" id="BLAL01000165">
    <property type="protein sequence ID" value="GES87308.1"/>
    <property type="molecule type" value="Genomic_DNA"/>
</dbReference>
<evidence type="ECO:0000256" key="2">
    <source>
        <dbReference type="SAM" id="Phobius"/>
    </source>
</evidence>
<name>A0A8H3LEZ7_9GLOM</name>
<evidence type="ECO:0000313" key="3">
    <source>
        <dbReference type="EMBL" id="GES87308.1"/>
    </source>
</evidence>
<sequence length="514" mass="57272">MSNTTNTTIINFERNKNNKKNQQLRALQPVETSAVIREEEISRFSNFSNISNFSRVNNTSNLSNVSNLSEVSLNFSNRSIFGNTNRNVFGNANRSNSNNNNNNNNNNNYNGAYEGNSDGDYWLNDNDNDTISSGPKEFNCLKFDEGTKKRKKICCFYCHTRVLLIWIWVTAVLLIVGLIYAVIILITYQNCYHLTDKLDLITPETISYDPNIYNNLIIDDFNNVQEGEIIVSQNNVSNNNNNNDNNNSNATLTIRLATIKNSDSFTKSEFQDSKFNLQILRKSFPNSNTFSWLGYLSIPPKCISARLELTLPPNINAPSILQINSKSLDIELNQELNSPIQLITSKGDVNFRNNSFTNQLLITTNSGDIYGNLNSIQSTTNELNINTDDGSIQLNLNIIKTSSDNLSNDNEGQSNIKINNMKGSFVNLGAVNIQDGAKSPNIYINSGTSDISIKFNNSSFNGNYEIYSSGGKIKIEKGPDILSQNIGNIGDFTNEALIGRVNISSTSGVIDVKF</sequence>
<accession>A0A8H3LEZ7</accession>
<dbReference type="Proteomes" id="UP000615446">
    <property type="component" value="Unassembled WGS sequence"/>
</dbReference>
<reference evidence="3" key="1">
    <citation type="submission" date="2019-10" db="EMBL/GenBank/DDBJ databases">
        <title>Conservation and host-specific expression of non-tandemly repeated heterogenous ribosome RNA gene in arbuscular mycorrhizal fungi.</title>
        <authorList>
            <person name="Maeda T."/>
            <person name="Kobayashi Y."/>
            <person name="Nakagawa T."/>
            <person name="Ezawa T."/>
            <person name="Yamaguchi K."/>
            <person name="Bino T."/>
            <person name="Nishimoto Y."/>
            <person name="Shigenobu S."/>
            <person name="Kawaguchi M."/>
        </authorList>
    </citation>
    <scope>NUCLEOTIDE SEQUENCE</scope>
    <source>
        <strain evidence="3">HR1</strain>
    </source>
</reference>
<feature type="region of interest" description="Disordered" evidence="1">
    <location>
        <begin position="91"/>
        <end position="111"/>
    </location>
</feature>
<keyword evidence="2" id="KW-0472">Membrane</keyword>
<comment type="caution">
    <text evidence="3">The sequence shown here is derived from an EMBL/GenBank/DDBJ whole genome shotgun (WGS) entry which is preliminary data.</text>
</comment>
<keyword evidence="2" id="KW-1133">Transmembrane helix</keyword>
<protein>
    <recommendedName>
        <fullName evidence="5">Adhesin domain-containing protein</fullName>
    </recommendedName>
</protein>
<dbReference type="OrthoDB" id="2447428at2759"/>
<gene>
    <name evidence="3" type="ORF">RCL2_001431300</name>
</gene>
<organism evidence="3 4">
    <name type="scientific">Rhizophagus clarus</name>
    <dbReference type="NCBI Taxonomy" id="94130"/>
    <lineage>
        <taxon>Eukaryota</taxon>
        <taxon>Fungi</taxon>
        <taxon>Fungi incertae sedis</taxon>
        <taxon>Mucoromycota</taxon>
        <taxon>Glomeromycotina</taxon>
        <taxon>Glomeromycetes</taxon>
        <taxon>Glomerales</taxon>
        <taxon>Glomeraceae</taxon>
        <taxon>Rhizophagus</taxon>
    </lineage>
</organism>
<feature type="transmembrane region" description="Helical" evidence="2">
    <location>
        <begin position="163"/>
        <end position="188"/>
    </location>
</feature>